<feature type="compositionally biased region" description="Basic and acidic residues" evidence="1">
    <location>
        <begin position="1523"/>
        <end position="1536"/>
    </location>
</feature>
<keyword evidence="3" id="KW-1185">Reference proteome</keyword>
<dbReference type="NCBIfam" id="NF047352">
    <property type="entry name" value="P_loop_sacsin"/>
    <property type="match status" value="1"/>
</dbReference>
<dbReference type="InterPro" id="IPR052957">
    <property type="entry name" value="Auxin_embryo_med"/>
</dbReference>
<proteinExistence type="predicted"/>
<accession>A0AAN7UDZ8</accession>
<dbReference type="Gene3D" id="3.30.565.10">
    <property type="entry name" value="Histidine kinase-like ATPase, C-terminal domain"/>
    <property type="match status" value="1"/>
</dbReference>
<dbReference type="Proteomes" id="UP001305414">
    <property type="component" value="Unassembled WGS sequence"/>
</dbReference>
<name>A0AAN7UDZ8_9PEZI</name>
<evidence type="ECO:0000256" key="1">
    <source>
        <dbReference type="SAM" id="MobiDB-lite"/>
    </source>
</evidence>
<feature type="compositionally biased region" description="Polar residues" evidence="1">
    <location>
        <begin position="1440"/>
        <end position="1454"/>
    </location>
</feature>
<dbReference type="PANTHER" id="PTHR32387">
    <property type="entry name" value="WU:FJ29H11"/>
    <property type="match status" value="1"/>
</dbReference>
<dbReference type="EMBL" id="JAWHQM010000004">
    <property type="protein sequence ID" value="KAK5626968.1"/>
    <property type="molecule type" value="Genomic_DNA"/>
</dbReference>
<organism evidence="2 3">
    <name type="scientific">Xylaria bambusicola</name>
    <dbReference type="NCBI Taxonomy" id="326684"/>
    <lineage>
        <taxon>Eukaryota</taxon>
        <taxon>Fungi</taxon>
        <taxon>Dikarya</taxon>
        <taxon>Ascomycota</taxon>
        <taxon>Pezizomycotina</taxon>
        <taxon>Sordariomycetes</taxon>
        <taxon>Xylariomycetidae</taxon>
        <taxon>Xylariales</taxon>
        <taxon>Xylariaceae</taxon>
        <taxon>Xylaria</taxon>
    </lineage>
</organism>
<evidence type="ECO:0008006" key="4">
    <source>
        <dbReference type="Google" id="ProtNLM"/>
    </source>
</evidence>
<gene>
    <name evidence="2" type="ORF">RRF57_002683</name>
</gene>
<dbReference type="SUPFAM" id="SSF55874">
    <property type="entry name" value="ATPase domain of HSP90 chaperone/DNA topoisomerase II/histidine kinase"/>
    <property type="match status" value="1"/>
</dbReference>
<comment type="caution">
    <text evidence="2">The sequence shown here is derived from an EMBL/GenBank/DDBJ whole genome shotgun (WGS) entry which is preliminary data.</text>
</comment>
<dbReference type="PANTHER" id="PTHR32387:SF0">
    <property type="entry name" value="PROTEIN NO VEIN"/>
    <property type="match status" value="1"/>
</dbReference>
<evidence type="ECO:0000313" key="3">
    <source>
        <dbReference type="Proteomes" id="UP001305414"/>
    </source>
</evidence>
<feature type="region of interest" description="Disordered" evidence="1">
    <location>
        <begin position="1440"/>
        <end position="1536"/>
    </location>
</feature>
<dbReference type="InterPro" id="IPR036890">
    <property type="entry name" value="HATPase_C_sf"/>
</dbReference>
<evidence type="ECO:0000313" key="2">
    <source>
        <dbReference type="EMBL" id="KAK5626968.1"/>
    </source>
</evidence>
<sequence length="1772" mass="201636">MSHSEDEAPLSEAGAKALVERIADEHGYVSEDVLRTMTPEARRVVERAFHMKDAMIGSSVITLSKNLYTSPARFVFEMLQNADDNSYSRARARNEDPYVTFNVSPQYITVECNEDGFTRKNLSAICSIGKSSKMGVQGYIGEKGIGFKSVFMAAYKVHIQSENFSFSFLHRRGDSGIGMISPVWEKWENRPPSGITRIKLFLIDNLDVETEVAEHPIMQQFREIQETYLLFMKNLRCVKVNFINDHESLISSAVYSIKASSNGSRASLIRQKSGDMQRVKNYHVTRSLARNLPRNESREYSETELATESWSSSEVVLAFPLDDNGCAPEEVESQQVFAFLPIRNMGFKFLIQADFVTQANRQDIVTSSNRNQALRDGIADTFAEAMTQLCADDLLRYTWIRYLPVKSDYPWDEYWSGLYERIRSKVIATPLMHSFTETFPYRIEEVRKSRPTDADDNGDPIFKNIDPEKYLSKRYLKSELDKIHCYYGLREMEYSEILMRASEDLKTPNSRMKSPETGDEWHEKAARLLCYAFAEDEQLKQTVEELDVIPLQNGEWIRARHAHHQLSFPDTDGGLSIPQDLSLSIISSSASEGDYRSQLYGLLGAVRPSNSWVRQLIFDKYSALINRNVVFDGWDQPEISIAHLEFLYQTDGPKPVDVDKYQYVTVLTERKDLVTPRSTDVYIFNDHRYGAKNLLKPIENETCPEFTIPGYPVHFLLSDYIIAPSEQVNEGGQDEERAIRATDAWFNWLQERLGVLVQLRLFNDSSEFTDMFSWIINNRPEEILGLLQHQWPVIKHQVSHNLEIKEKIANIAVPCDGSPDLHALSRTYLPTPELKSRFSQYVEGTDDFAFLNFDETLAPNDLSSWSFLHDHFGVGKSDTLLFYLDVLAAMNRSQAPEPRKVFELYQIIYGKVISWEDIAIGRELVRSFFQEHALVMLPTEDGPKWEHSDHCRWNAPKNMRSVLGLEDYYSPIYDGNAALKSTLGPFMREIVGVRDLSWLDIVTELEQQKTDNAGWEKGVICQMYQLLANLQPDLTEDELVEVKDLFSTKELILASGGWHTTEACIWSSATSIPGKAALNTDWPSMKMFFVNVLGVSTLTLNMAYEELQRKGISESVTVSEVKQELWQFNSLLAVAQEKLDASPILKGRIFPVRSPDGSVTLLSAAENDFAIVDRKALGLKFEQSAKLLDFAFDEVHRLRHFLEWAGLDERRLSVRVTEVTAPASNEGTALEESERQIKPRAYALCRIATHVRSPRAQDPEAFYKLLKNSTVIETDAIKSELHLQEDDRILKVEQFQAELHIDATEDTLRIYVPKDAVRQDICFLFNLPYAIYKWMMQDGDATIGIRESEQAKRIIQSVLTANPSSLELLLEKEGIVELSFPEMEEKVLEEVVNDTADEVDYYSELTFQQTSDTYYASGEDEEPDTPILSEGDSATLVSELDNTSTQTPRTSFSWPSPRVGNREDQDEEDPPSPSTSEEKSLDWPTEPNIPSPETARATPPSPEPATFSQPSTPVPSRPGTPTDKSDRKDRRNRDDIDMRGSAYLTLLNKVISVARGACLPSKGTFDMSVMRMKMNEVDTSINEDYFKLRTARAIERDKMLGAAGELYVYELLSNANVGLSFPRTRWQSIIRTYVTVHSDYADMGPWTGIETADFVYTDFDSVLTTALIDNGYLNKEIWKGREPTYYIDVKTTTGVCETPFMMSKSQCKRMRTKSNGPNGKERQDSIYVVFRVFNLGKSSMGCAIYVDPDAMRVQAALNFRAETWSVVPRPSA</sequence>
<protein>
    <recommendedName>
        <fullName evidence="4">Protein NO VEIN C-terminal domain-containing protein</fullName>
    </recommendedName>
</protein>
<reference evidence="2 3" key="1">
    <citation type="submission" date="2023-10" db="EMBL/GenBank/DDBJ databases">
        <title>Draft genome sequence of Xylaria bambusicola isolate GMP-LS, the root and basal stem rot pathogen of sugarcane in Indonesia.</title>
        <authorList>
            <person name="Selvaraj P."/>
            <person name="Muralishankar V."/>
            <person name="Muruganantham S."/>
            <person name="Sp S."/>
            <person name="Haryani S."/>
            <person name="Lau K.J.X."/>
            <person name="Naqvi N.I."/>
        </authorList>
    </citation>
    <scope>NUCLEOTIDE SEQUENCE [LARGE SCALE GENOMIC DNA]</scope>
    <source>
        <strain evidence="2">GMP-LS</strain>
    </source>
</reference>